<feature type="compositionally biased region" description="Basic and acidic residues" evidence="1">
    <location>
        <begin position="72"/>
        <end position="85"/>
    </location>
</feature>
<evidence type="ECO:0000313" key="6">
    <source>
        <dbReference type="Proteomes" id="UP001160390"/>
    </source>
</evidence>
<dbReference type="EMBL" id="CABFNP030000658">
    <property type="protein sequence ID" value="CAI6075884.1"/>
    <property type="molecule type" value="Genomic_DNA"/>
</dbReference>
<feature type="region of interest" description="Disordered" evidence="1">
    <location>
        <begin position="1"/>
        <end position="110"/>
    </location>
</feature>
<protein>
    <submittedName>
        <fullName evidence="5">Uncharacterized protein</fullName>
    </submittedName>
</protein>
<name>A0AA35M276_9HYPO</name>
<evidence type="ECO:0000313" key="2">
    <source>
        <dbReference type="EMBL" id="CAI6075884.1"/>
    </source>
</evidence>
<reference evidence="5" key="1">
    <citation type="submission" date="2023-01" db="EMBL/GenBank/DDBJ databases">
        <authorList>
            <person name="Piombo E."/>
        </authorList>
    </citation>
    <scope>NUCLEOTIDE SEQUENCE</scope>
</reference>
<dbReference type="EMBL" id="CABFNP030000893">
    <property type="protein sequence ID" value="CAI6088948.1"/>
    <property type="molecule type" value="Genomic_DNA"/>
</dbReference>
<dbReference type="EMBL" id="CABFNP030000908">
    <property type="protein sequence ID" value="CAI6089113.1"/>
    <property type="molecule type" value="Genomic_DNA"/>
</dbReference>
<comment type="caution">
    <text evidence="5">The sequence shown here is derived from an EMBL/GenBank/DDBJ whole genome shotgun (WGS) entry which is preliminary data.</text>
</comment>
<dbReference type="AlphaFoldDB" id="A0AA35M276"/>
<evidence type="ECO:0000313" key="5">
    <source>
        <dbReference type="EMBL" id="CAI6089113.1"/>
    </source>
</evidence>
<evidence type="ECO:0000313" key="4">
    <source>
        <dbReference type="EMBL" id="CAI6089110.1"/>
    </source>
</evidence>
<accession>A0AA35M276</accession>
<keyword evidence="6" id="KW-1185">Reference proteome</keyword>
<sequence>MAHTRAQLVTQKGRASSAPKDQGKRSQGIQKHRSTHHTTPLQQKPTRERSNYDQPHPYPAKKILSQQRGTKRHVDALDHDFDSTPKRPRRSPRLYRVENPSDRPNTNTCVTYEPITPIEFWARQG</sequence>
<organism evidence="5 6">
    <name type="scientific">Clonostachys chloroleuca</name>
    <dbReference type="NCBI Taxonomy" id="1926264"/>
    <lineage>
        <taxon>Eukaryota</taxon>
        <taxon>Fungi</taxon>
        <taxon>Dikarya</taxon>
        <taxon>Ascomycota</taxon>
        <taxon>Pezizomycotina</taxon>
        <taxon>Sordariomycetes</taxon>
        <taxon>Hypocreomycetidae</taxon>
        <taxon>Hypocreales</taxon>
        <taxon>Bionectriaceae</taxon>
        <taxon>Clonostachys</taxon>
    </lineage>
</organism>
<dbReference type="Proteomes" id="UP001160390">
    <property type="component" value="Unassembled WGS sequence"/>
</dbReference>
<dbReference type="EMBL" id="CABFNP030000907">
    <property type="protein sequence ID" value="CAI6089110.1"/>
    <property type="molecule type" value="Genomic_DNA"/>
</dbReference>
<gene>
    <name evidence="2" type="ORF">CCHLO57077_00018828</name>
    <name evidence="4" type="ORF">CCHLO57077_00019608</name>
    <name evidence="5" type="ORF">CCHLO57077_00019826</name>
    <name evidence="3" type="ORF">CCHLO57077_00019856</name>
</gene>
<proteinExistence type="predicted"/>
<evidence type="ECO:0000313" key="3">
    <source>
        <dbReference type="EMBL" id="CAI6088948.1"/>
    </source>
</evidence>
<evidence type="ECO:0000256" key="1">
    <source>
        <dbReference type="SAM" id="MobiDB-lite"/>
    </source>
</evidence>